<organism evidence="1 2">
    <name type="scientific">Racocetra persica</name>
    <dbReference type="NCBI Taxonomy" id="160502"/>
    <lineage>
        <taxon>Eukaryota</taxon>
        <taxon>Fungi</taxon>
        <taxon>Fungi incertae sedis</taxon>
        <taxon>Mucoromycota</taxon>
        <taxon>Glomeromycotina</taxon>
        <taxon>Glomeromycetes</taxon>
        <taxon>Diversisporales</taxon>
        <taxon>Gigasporaceae</taxon>
        <taxon>Racocetra</taxon>
    </lineage>
</organism>
<keyword evidence="2" id="KW-1185">Reference proteome</keyword>
<reference evidence="1" key="1">
    <citation type="submission" date="2021-06" db="EMBL/GenBank/DDBJ databases">
        <authorList>
            <person name="Kallberg Y."/>
            <person name="Tangrot J."/>
            <person name="Rosling A."/>
        </authorList>
    </citation>
    <scope>NUCLEOTIDE SEQUENCE</scope>
    <source>
        <strain evidence="1">MA461A</strain>
    </source>
</reference>
<protein>
    <submittedName>
        <fullName evidence="1">15042_t:CDS:1</fullName>
    </submittedName>
</protein>
<proteinExistence type="predicted"/>
<dbReference type="EMBL" id="CAJVQC010034973">
    <property type="protein sequence ID" value="CAG8757786.1"/>
    <property type="molecule type" value="Genomic_DNA"/>
</dbReference>
<name>A0ACA9QN61_9GLOM</name>
<evidence type="ECO:0000313" key="2">
    <source>
        <dbReference type="Proteomes" id="UP000789920"/>
    </source>
</evidence>
<evidence type="ECO:0000313" key="1">
    <source>
        <dbReference type="EMBL" id="CAG8757786.1"/>
    </source>
</evidence>
<sequence>TICMGCSSEASYITPNYSMNEHTQIVSPNGKYRLVMQTDGNLVLYDGPTALWQSCTCGKGDGPYRMVLQTDGNLVVYAGNGLPMWTSNTCNEQVSYLAVQNDANVVLYDRNWNAKWARTW</sequence>
<comment type="caution">
    <text evidence="1">The sequence shown here is derived from an EMBL/GenBank/DDBJ whole genome shotgun (WGS) entry which is preliminary data.</text>
</comment>
<dbReference type="Proteomes" id="UP000789920">
    <property type="component" value="Unassembled WGS sequence"/>
</dbReference>
<gene>
    <name evidence="1" type="ORF">RPERSI_LOCUS14882</name>
</gene>
<accession>A0ACA9QN61</accession>
<feature type="non-terminal residue" evidence="1">
    <location>
        <position position="1"/>
    </location>
</feature>